<evidence type="ECO:0000313" key="1">
    <source>
        <dbReference type="EMBL" id="KKU01050.1"/>
    </source>
</evidence>
<gene>
    <name evidence="1" type="ORF">UX01_C0002G0016</name>
</gene>
<name>A0A837IJJ2_9BACT</name>
<protein>
    <submittedName>
        <fullName evidence="1">Uncharacterized protein</fullName>
    </submittedName>
</protein>
<sequence length="95" mass="11095">MEIPRRWREQPTNMRFTGERLNHRDLNIYKYPGGVIPLVGSYQQIREKFERKGFDEGTTNEILFRLWGGVAAETAIPLSEVAESFFQFVGSEVRE</sequence>
<proteinExistence type="predicted"/>
<organism evidence="1 2">
    <name type="scientific">Candidatus Collierbacteria bacterium GW2011_GWB2_45_17</name>
    <dbReference type="NCBI Taxonomy" id="1618388"/>
    <lineage>
        <taxon>Bacteria</taxon>
        <taxon>Candidatus Collieribacteriota</taxon>
    </lineage>
</organism>
<dbReference type="EMBL" id="LCKO01000002">
    <property type="protein sequence ID" value="KKU01050.1"/>
    <property type="molecule type" value="Genomic_DNA"/>
</dbReference>
<accession>A0A837IJJ2</accession>
<reference evidence="1 2" key="1">
    <citation type="journal article" date="2015" name="Nature">
        <title>rRNA introns, odd ribosomes, and small enigmatic genomes across a large radiation of phyla.</title>
        <authorList>
            <person name="Brown C.T."/>
            <person name="Hug L.A."/>
            <person name="Thomas B.C."/>
            <person name="Sharon I."/>
            <person name="Castelle C.J."/>
            <person name="Singh A."/>
            <person name="Wilkins M.J."/>
            <person name="Williams K.H."/>
            <person name="Banfield J.F."/>
        </authorList>
    </citation>
    <scope>NUCLEOTIDE SEQUENCE [LARGE SCALE GENOMIC DNA]</scope>
</reference>
<comment type="caution">
    <text evidence="1">The sequence shown here is derived from an EMBL/GenBank/DDBJ whole genome shotgun (WGS) entry which is preliminary data.</text>
</comment>
<evidence type="ECO:0000313" key="2">
    <source>
        <dbReference type="Proteomes" id="UP000034078"/>
    </source>
</evidence>
<dbReference type="Proteomes" id="UP000034078">
    <property type="component" value="Unassembled WGS sequence"/>
</dbReference>
<dbReference type="AlphaFoldDB" id="A0A837IJJ2"/>